<keyword evidence="1" id="KW-0472">Membrane</keyword>
<dbReference type="EMBL" id="MN739284">
    <property type="protein sequence ID" value="QHS97035.1"/>
    <property type="molecule type" value="Genomic_DNA"/>
</dbReference>
<accession>A0A6C0BX65</accession>
<organism evidence="2">
    <name type="scientific">viral metagenome</name>
    <dbReference type="NCBI Taxonomy" id="1070528"/>
    <lineage>
        <taxon>unclassified sequences</taxon>
        <taxon>metagenomes</taxon>
        <taxon>organismal metagenomes</taxon>
    </lineage>
</organism>
<keyword evidence="1" id="KW-1133">Transmembrane helix</keyword>
<keyword evidence="1" id="KW-0812">Transmembrane</keyword>
<feature type="transmembrane region" description="Helical" evidence="1">
    <location>
        <begin position="7"/>
        <end position="26"/>
    </location>
</feature>
<evidence type="ECO:0000256" key="1">
    <source>
        <dbReference type="SAM" id="Phobius"/>
    </source>
</evidence>
<reference evidence="2" key="1">
    <citation type="journal article" date="2020" name="Nature">
        <title>Giant virus diversity and host interactions through global metagenomics.</title>
        <authorList>
            <person name="Schulz F."/>
            <person name="Roux S."/>
            <person name="Paez-Espino D."/>
            <person name="Jungbluth S."/>
            <person name="Walsh D.A."/>
            <person name="Denef V.J."/>
            <person name="McMahon K.D."/>
            <person name="Konstantinidis K.T."/>
            <person name="Eloe-Fadrosh E.A."/>
            <person name="Kyrpides N.C."/>
            <person name="Woyke T."/>
        </authorList>
    </citation>
    <scope>NUCLEOTIDE SEQUENCE</scope>
    <source>
        <strain evidence="2">GVMAG-M-3300020166-5</strain>
    </source>
</reference>
<protein>
    <submittedName>
        <fullName evidence="2">Uncharacterized protein</fullName>
    </submittedName>
</protein>
<evidence type="ECO:0000313" key="2">
    <source>
        <dbReference type="EMBL" id="QHS97035.1"/>
    </source>
</evidence>
<feature type="transmembrane region" description="Helical" evidence="1">
    <location>
        <begin position="32"/>
        <end position="50"/>
    </location>
</feature>
<dbReference type="AlphaFoldDB" id="A0A6C0BX65"/>
<name>A0A6C0BX65_9ZZZZ</name>
<proteinExistence type="predicted"/>
<sequence>MDSKHLAIIGVISGIILMLLAGHNISDGDKDFWVVLEMLSGIGLFVSSITKIN</sequence>